<protein>
    <submittedName>
        <fullName evidence="2">Uncharacterized protein</fullName>
    </submittedName>
</protein>
<evidence type="ECO:0000256" key="1">
    <source>
        <dbReference type="SAM" id="MobiDB-lite"/>
    </source>
</evidence>
<accession>A0ABN8R3S9</accession>
<dbReference type="Proteomes" id="UP001159427">
    <property type="component" value="Unassembled WGS sequence"/>
</dbReference>
<proteinExistence type="predicted"/>
<feature type="compositionally biased region" description="Polar residues" evidence="1">
    <location>
        <begin position="149"/>
        <end position="165"/>
    </location>
</feature>
<evidence type="ECO:0000313" key="2">
    <source>
        <dbReference type="EMBL" id="CAH3173993.1"/>
    </source>
</evidence>
<feature type="compositionally biased region" description="Basic residues" evidence="1">
    <location>
        <begin position="105"/>
        <end position="114"/>
    </location>
</feature>
<gene>
    <name evidence="2" type="ORF">PEVE_00009322</name>
</gene>
<sequence length="322" mass="37230">MRKRNELFKIISSLLLVGKGNVIQFLNDKSKEAILSSALQHQCTGVYSYVKRKKQKKREYNARFYVKNKDKILEDRKEERRKKRPRIIVEQERESKGPKPNWRLYKAKQRARKKAEKETTAPTNVPVSPNAVRGAFPNRTSRKRAVDSTRANLPSSPRKNPTTQHVLQRLGYLKSPENQEEERMASAVLEDAETALQATKRKRSNDDRAATHVSLSFLSGEKVNSGKVKSKVSQRLSISRKRLSNAYKHRVKTLRSDKSCWLFTERQTRSVSIPSEHRKLAYDFWSSPGISRPTGNKKDIIRKRVAVRTYTCHANQVLEKTD</sequence>
<name>A0ABN8R3S9_9CNID</name>
<comment type="caution">
    <text evidence="2">The sequence shown here is derived from an EMBL/GenBank/DDBJ whole genome shotgun (WGS) entry which is preliminary data.</text>
</comment>
<dbReference type="EMBL" id="CALNXI010001642">
    <property type="protein sequence ID" value="CAH3173993.1"/>
    <property type="molecule type" value="Genomic_DNA"/>
</dbReference>
<reference evidence="2 3" key="1">
    <citation type="submission" date="2022-05" db="EMBL/GenBank/DDBJ databases">
        <authorList>
            <consortium name="Genoscope - CEA"/>
            <person name="William W."/>
        </authorList>
    </citation>
    <scope>NUCLEOTIDE SEQUENCE [LARGE SCALE GENOMIC DNA]</scope>
</reference>
<evidence type="ECO:0000313" key="3">
    <source>
        <dbReference type="Proteomes" id="UP001159427"/>
    </source>
</evidence>
<keyword evidence="3" id="KW-1185">Reference proteome</keyword>
<organism evidence="2 3">
    <name type="scientific">Porites evermanni</name>
    <dbReference type="NCBI Taxonomy" id="104178"/>
    <lineage>
        <taxon>Eukaryota</taxon>
        <taxon>Metazoa</taxon>
        <taxon>Cnidaria</taxon>
        <taxon>Anthozoa</taxon>
        <taxon>Hexacorallia</taxon>
        <taxon>Scleractinia</taxon>
        <taxon>Fungiina</taxon>
        <taxon>Poritidae</taxon>
        <taxon>Porites</taxon>
    </lineage>
</organism>
<feature type="region of interest" description="Disordered" evidence="1">
    <location>
        <begin position="89"/>
        <end position="165"/>
    </location>
</feature>